<accession>A0A7C9BF07</accession>
<dbReference type="InterPro" id="IPR010895">
    <property type="entry name" value="CHRD"/>
</dbReference>
<organism evidence="4 5">
    <name type="scientific">Salmonirosea aquatica</name>
    <dbReference type="NCBI Taxonomy" id="2654236"/>
    <lineage>
        <taxon>Bacteria</taxon>
        <taxon>Pseudomonadati</taxon>
        <taxon>Bacteroidota</taxon>
        <taxon>Cytophagia</taxon>
        <taxon>Cytophagales</taxon>
        <taxon>Spirosomataceae</taxon>
        <taxon>Salmonirosea</taxon>
    </lineage>
</organism>
<evidence type="ECO:0000256" key="2">
    <source>
        <dbReference type="SAM" id="SignalP"/>
    </source>
</evidence>
<dbReference type="Pfam" id="PF07452">
    <property type="entry name" value="CHRD"/>
    <property type="match status" value="2"/>
</dbReference>
<feature type="domain" description="CHRD" evidence="3">
    <location>
        <begin position="29"/>
        <end position="152"/>
    </location>
</feature>
<evidence type="ECO:0000313" key="5">
    <source>
        <dbReference type="Proteomes" id="UP000479293"/>
    </source>
</evidence>
<feature type="domain" description="CHRD" evidence="3">
    <location>
        <begin position="155"/>
        <end position="275"/>
    </location>
</feature>
<dbReference type="AlphaFoldDB" id="A0A7C9BF07"/>
<dbReference type="SMART" id="SM00754">
    <property type="entry name" value="CHRD"/>
    <property type="match status" value="2"/>
</dbReference>
<feature type="chain" id="PRO_5028838033" evidence="2">
    <location>
        <begin position="22"/>
        <end position="275"/>
    </location>
</feature>
<evidence type="ECO:0000259" key="3">
    <source>
        <dbReference type="PROSITE" id="PS50933"/>
    </source>
</evidence>
<sequence length="275" mass="28942">MKTISKLFPLLALIALFTACQDHDLGGNIITQNDLPLSTFQEPGQINSPATGNAIVSYDKSTRVLTYIVSFSNLTSAPTMGHIHGSAPRGTNAPVLFPFTGIPNATSGTVNGTATLTAAQETDLLNGLFYFNFHTAAYPAGEIRGQIEFYNLSFNVSKKGIPLSGDQEVPAKPGSGTGSGDVSYNKNTKRLSYYVTYSNLSGNPTMGHIHGNAARGANAPVLFPFSGLPASTSGAVNGSVVLTAAQEADLMNGLYYFNFHTATNPGGEIRGQIEL</sequence>
<keyword evidence="5" id="KW-1185">Reference proteome</keyword>
<reference evidence="4 5" key="1">
    <citation type="submission" date="2019-10" db="EMBL/GenBank/DDBJ databases">
        <title>Draft Genome Sequence of Cytophagaceae sp. SJW1-29.</title>
        <authorList>
            <person name="Choi A."/>
        </authorList>
    </citation>
    <scope>NUCLEOTIDE SEQUENCE [LARGE SCALE GENOMIC DNA]</scope>
    <source>
        <strain evidence="4 5">SJW1-29</strain>
    </source>
</reference>
<gene>
    <name evidence="4" type="ORF">GBK04_06220</name>
</gene>
<keyword evidence="2" id="KW-0732">Signal</keyword>
<dbReference type="PROSITE" id="PS51257">
    <property type="entry name" value="PROKAR_LIPOPROTEIN"/>
    <property type="match status" value="1"/>
</dbReference>
<name>A0A7C9BF07_9BACT</name>
<dbReference type="Proteomes" id="UP000479293">
    <property type="component" value="Unassembled WGS sequence"/>
</dbReference>
<dbReference type="EMBL" id="WHLY01000002">
    <property type="protein sequence ID" value="MPR32963.1"/>
    <property type="molecule type" value="Genomic_DNA"/>
</dbReference>
<proteinExistence type="predicted"/>
<evidence type="ECO:0000256" key="1">
    <source>
        <dbReference type="SAM" id="MobiDB-lite"/>
    </source>
</evidence>
<dbReference type="PROSITE" id="PS50933">
    <property type="entry name" value="CHRD"/>
    <property type="match status" value="2"/>
</dbReference>
<protein>
    <submittedName>
        <fullName evidence="4">CHRD domain-containing protein</fullName>
    </submittedName>
</protein>
<evidence type="ECO:0000313" key="4">
    <source>
        <dbReference type="EMBL" id="MPR32963.1"/>
    </source>
</evidence>
<dbReference type="RefSeq" id="WP_152757849.1">
    <property type="nucleotide sequence ID" value="NZ_WHLY01000002.1"/>
</dbReference>
<feature type="signal peptide" evidence="2">
    <location>
        <begin position="1"/>
        <end position="21"/>
    </location>
</feature>
<feature type="region of interest" description="Disordered" evidence="1">
    <location>
        <begin position="163"/>
        <end position="182"/>
    </location>
</feature>
<comment type="caution">
    <text evidence="4">The sequence shown here is derived from an EMBL/GenBank/DDBJ whole genome shotgun (WGS) entry which is preliminary data.</text>
</comment>